<dbReference type="InterPro" id="IPR028203">
    <property type="entry name" value="PSII_CF48-like_dom"/>
</dbReference>
<dbReference type="Pfam" id="PF14870">
    <property type="entry name" value="PSII_BNR"/>
    <property type="match status" value="1"/>
</dbReference>
<dbReference type="AlphaFoldDB" id="A0A1I4QYV4"/>
<dbReference type="GO" id="GO:0009523">
    <property type="term" value="C:photosystem II"/>
    <property type="evidence" value="ECO:0007669"/>
    <property type="project" value="UniProtKB-KW"/>
</dbReference>
<name>A0A1I4QYV4_9GAMM</name>
<reference evidence="5" key="1">
    <citation type="submission" date="2016-10" db="EMBL/GenBank/DDBJ databases">
        <authorList>
            <person name="Varghese N."/>
            <person name="Submissions S."/>
        </authorList>
    </citation>
    <scope>NUCLEOTIDE SEQUENCE [LARGE SCALE GENOMIC DNA]</scope>
    <source>
        <strain evidence="5">CGMCC 1.6775</strain>
    </source>
</reference>
<dbReference type="GO" id="GO:0015979">
    <property type="term" value="P:photosynthesis"/>
    <property type="evidence" value="ECO:0007669"/>
    <property type="project" value="UniProtKB-KW"/>
</dbReference>
<dbReference type="Gene3D" id="2.130.10.10">
    <property type="entry name" value="YVTN repeat-like/Quinoprotein amine dehydrogenase"/>
    <property type="match status" value="1"/>
</dbReference>
<dbReference type="InterPro" id="IPR015943">
    <property type="entry name" value="WD40/YVTN_repeat-like_dom_sf"/>
</dbReference>
<keyword evidence="5" id="KW-1185">Reference proteome</keyword>
<evidence type="ECO:0000256" key="2">
    <source>
        <dbReference type="ARBA" id="ARBA00023276"/>
    </source>
</evidence>
<evidence type="ECO:0000313" key="4">
    <source>
        <dbReference type="EMBL" id="SFM45219.1"/>
    </source>
</evidence>
<accession>A0A1I4QYV4</accession>
<gene>
    <name evidence="4" type="ORF">SAMN04487961_0311</name>
</gene>
<evidence type="ECO:0000259" key="3">
    <source>
        <dbReference type="Pfam" id="PF14870"/>
    </source>
</evidence>
<dbReference type="EMBL" id="FOUR01000001">
    <property type="protein sequence ID" value="SFM45219.1"/>
    <property type="molecule type" value="Genomic_DNA"/>
</dbReference>
<dbReference type="Proteomes" id="UP000199339">
    <property type="component" value="Unassembled WGS sequence"/>
</dbReference>
<dbReference type="SUPFAM" id="SSF50939">
    <property type="entry name" value="Sialidases"/>
    <property type="match status" value="1"/>
</dbReference>
<dbReference type="PANTHER" id="PTHR47199:SF2">
    <property type="entry name" value="PHOTOSYSTEM II STABILITY_ASSEMBLY FACTOR HCF136, CHLOROPLASTIC"/>
    <property type="match status" value="1"/>
</dbReference>
<keyword evidence="1" id="KW-0602">Photosynthesis</keyword>
<sequence>MILGRRHPWLGACIGFWQMKCLIPGDVKMKKTASGFVAHGALMLSGLLLMHAPLGLCAQEISEVLPDLTELPAMRVDDANHSVQLAVARAGNRLVSVGEQGIVLLSDDDGQSWSQASGVPVSVTLTDVEFISPTEGWAVGHSGVVLRTETAGEQWVKVMTGQEIVATIKTAVESLPESEDMADVLKRNASYLTGDEPVLDVHFSENGEGWLLGAYGIALHSRDAGQTWDSAFSITGNPNSYHLYQYIPADSHDGLIVGERGLVSRSAEESGVFESSPIDYQGTFFGGVASGSDQFVLFGLRGNVWAGAGDSWTQIPTGSQASFSAGVLTPVGIVLGDVTGRLFLKSGDSEQVRELAQASDAAITDLIVSPGGQLVMSTARGPKRLELDSTEFK</sequence>
<organism evidence="4 5">
    <name type="scientific">Marinobacter pelagius</name>
    <dbReference type="NCBI Taxonomy" id="379482"/>
    <lineage>
        <taxon>Bacteria</taxon>
        <taxon>Pseudomonadati</taxon>
        <taxon>Pseudomonadota</taxon>
        <taxon>Gammaproteobacteria</taxon>
        <taxon>Pseudomonadales</taxon>
        <taxon>Marinobacteraceae</taxon>
        <taxon>Marinobacter</taxon>
    </lineage>
</organism>
<dbReference type="InterPro" id="IPR036278">
    <property type="entry name" value="Sialidase_sf"/>
</dbReference>
<evidence type="ECO:0000313" key="5">
    <source>
        <dbReference type="Proteomes" id="UP000199339"/>
    </source>
</evidence>
<dbReference type="PANTHER" id="PTHR47199">
    <property type="entry name" value="PHOTOSYSTEM II STABILITY/ASSEMBLY FACTOR HCF136, CHLOROPLASTIC"/>
    <property type="match status" value="1"/>
</dbReference>
<dbReference type="OrthoDB" id="9813892at2"/>
<protein>
    <recommendedName>
        <fullName evidence="3">Photosynthesis system II assembly factor Ycf48/Hcf136-like domain-containing protein</fullName>
    </recommendedName>
</protein>
<evidence type="ECO:0000256" key="1">
    <source>
        <dbReference type="ARBA" id="ARBA00022531"/>
    </source>
</evidence>
<proteinExistence type="predicted"/>
<feature type="domain" description="Photosynthesis system II assembly factor Ycf48/Hcf136-like" evidence="3">
    <location>
        <begin position="192"/>
        <end position="269"/>
    </location>
</feature>
<keyword evidence="2" id="KW-0604">Photosystem II</keyword>